<dbReference type="Gene3D" id="3.40.50.300">
    <property type="entry name" value="P-loop containing nucleotide triphosphate hydrolases"/>
    <property type="match status" value="1"/>
</dbReference>
<dbReference type="Pfam" id="PF00196">
    <property type="entry name" value="GerE"/>
    <property type="match status" value="1"/>
</dbReference>
<evidence type="ECO:0000313" key="3">
    <source>
        <dbReference type="Proteomes" id="UP000718564"/>
    </source>
</evidence>
<evidence type="ECO:0000259" key="1">
    <source>
        <dbReference type="SMART" id="SM00421"/>
    </source>
</evidence>
<sequence length="442" mass="51320">MHGKKFNDILDELTPDQKKVLKRFLAGETDEQIASERNCDTSTIRKHLNKVCTKFGLVNREGERFSYRPELVDLFVQDKPKWVNFDYWEDHRPDQIEPDFPGRPISSQSPFYIQRFYNEHLLLEKLCSQKVLQSGALIRIKAPKKTGKTSLVNKILAEARHCGYRTIRLNLRQAEELILENLDHFLQWFCTNISQQLNLESRIDDYWDNKRLGSMVSCTTYFQAYLLEQIDTPLVLGLDEVDRLFEYEKIAKSFFTLLRSWHEEANNLQVWQKLRLVVAYSTEVYIPLNINQSPFNVGIPVKLPNLTLAQVQQLAKEYGLKSLDNTELERLRAMIGGHPYLIQLGLYHLHQKDLTLEQLLQTAPTLEGIYSSHLQGLWVMLSEHHELLEALRTLLDSGGKVQMQQVPASKLESMGIVQFEANQVKFSCQLYHSYFLSCLGAK</sequence>
<dbReference type="Proteomes" id="UP000718564">
    <property type="component" value="Unassembled WGS sequence"/>
</dbReference>
<evidence type="ECO:0000313" key="2">
    <source>
        <dbReference type="EMBL" id="NMG19450.1"/>
    </source>
</evidence>
<keyword evidence="3" id="KW-1185">Reference proteome</keyword>
<proteinExistence type="predicted"/>
<dbReference type="EMBL" id="QMEB01000045">
    <property type="protein sequence ID" value="NMG19450.1"/>
    <property type="molecule type" value="Genomic_DNA"/>
</dbReference>
<feature type="domain" description="HTH luxR-type" evidence="1">
    <location>
        <begin position="10"/>
        <end position="75"/>
    </location>
</feature>
<dbReference type="Gene3D" id="1.10.10.10">
    <property type="entry name" value="Winged helix-like DNA-binding domain superfamily/Winged helix DNA-binding domain"/>
    <property type="match status" value="1"/>
</dbReference>
<dbReference type="SUPFAM" id="SSF46894">
    <property type="entry name" value="C-terminal effector domain of the bipartite response regulators"/>
    <property type="match status" value="1"/>
</dbReference>
<dbReference type="SUPFAM" id="SSF52540">
    <property type="entry name" value="P-loop containing nucleoside triphosphate hydrolases"/>
    <property type="match status" value="1"/>
</dbReference>
<comment type="caution">
    <text evidence="2">The sequence shown here is derived from an EMBL/GenBank/DDBJ whole genome shotgun (WGS) entry which is preliminary data.</text>
</comment>
<organism evidence="2 3">
    <name type="scientific">Brasilonema bromeliae SPC951</name>
    <dbReference type="NCBI Taxonomy" id="385972"/>
    <lineage>
        <taxon>Bacteria</taxon>
        <taxon>Bacillati</taxon>
        <taxon>Cyanobacteriota</taxon>
        <taxon>Cyanophyceae</taxon>
        <taxon>Nostocales</taxon>
        <taxon>Scytonemataceae</taxon>
        <taxon>Brasilonema</taxon>
        <taxon>Bromeliae group (in: Brasilonema)</taxon>
    </lineage>
</organism>
<reference evidence="2 3" key="1">
    <citation type="submission" date="2018-06" db="EMBL/GenBank/DDBJ databases">
        <title>Comparative genomics of Brasilonema spp. strains.</title>
        <authorList>
            <person name="Alvarenga D.O."/>
            <person name="Fiore M.F."/>
            <person name="Varani A.M."/>
        </authorList>
    </citation>
    <scope>NUCLEOTIDE SEQUENCE [LARGE SCALE GENOMIC DNA]</scope>
    <source>
        <strain evidence="2 3">SPC951</strain>
    </source>
</reference>
<dbReference type="InterPro" id="IPR027417">
    <property type="entry name" value="P-loop_NTPase"/>
</dbReference>
<name>A0ABX1P502_9CYAN</name>
<protein>
    <submittedName>
        <fullName evidence="2">LuxR family transcriptional regulator</fullName>
    </submittedName>
</protein>
<accession>A0ABX1P502</accession>
<dbReference type="Pfam" id="PF14516">
    <property type="entry name" value="AAA_35"/>
    <property type="match status" value="1"/>
</dbReference>
<dbReference type="InterPro" id="IPR016032">
    <property type="entry name" value="Sig_transdc_resp-reg_C-effctor"/>
</dbReference>
<dbReference type="InterPro" id="IPR000792">
    <property type="entry name" value="Tscrpt_reg_LuxR_C"/>
</dbReference>
<dbReference type="RefSeq" id="WP_169154724.1">
    <property type="nucleotide sequence ID" value="NZ_CAWPJE010000437.1"/>
</dbReference>
<dbReference type="SMART" id="SM00421">
    <property type="entry name" value="HTH_LUXR"/>
    <property type="match status" value="1"/>
</dbReference>
<dbReference type="InterPro" id="IPR036388">
    <property type="entry name" value="WH-like_DNA-bd_sf"/>
</dbReference>
<gene>
    <name evidence="2" type="ORF">DP116_08250</name>
</gene>